<reference evidence="7 8" key="1">
    <citation type="submission" date="2024-05" db="EMBL/GenBank/DDBJ databases">
        <authorList>
            <person name="Jiang F."/>
        </authorList>
    </citation>
    <scope>NUCLEOTIDE SEQUENCE [LARGE SCALE GENOMIC DNA]</scope>
    <source>
        <strain evidence="7 8">LZ166</strain>
    </source>
</reference>
<dbReference type="RefSeq" id="WP_367954200.1">
    <property type="nucleotide sequence ID" value="NZ_JBDPGJ010000002.1"/>
</dbReference>
<evidence type="ECO:0000256" key="1">
    <source>
        <dbReference type="ARBA" id="ARBA00022617"/>
    </source>
</evidence>
<gene>
    <name evidence="7" type="ORF">ABGN05_11775</name>
</gene>
<keyword evidence="8" id="KW-1185">Reference proteome</keyword>
<dbReference type="InterPro" id="IPR036909">
    <property type="entry name" value="Cyt_c-like_dom_sf"/>
</dbReference>
<dbReference type="InterPro" id="IPR009056">
    <property type="entry name" value="Cyt_c-like_dom"/>
</dbReference>
<accession>A0ABV3SHY3</accession>
<feature type="domain" description="Cytochrome c" evidence="6">
    <location>
        <begin position="23"/>
        <end position="134"/>
    </location>
</feature>
<dbReference type="Pfam" id="PF13442">
    <property type="entry name" value="Cytochrome_CBB3"/>
    <property type="match status" value="1"/>
</dbReference>
<comment type="caution">
    <text evidence="7">The sequence shown here is derived from an EMBL/GenBank/DDBJ whole genome shotgun (WGS) entry which is preliminary data.</text>
</comment>
<dbReference type="Gene3D" id="1.10.760.10">
    <property type="entry name" value="Cytochrome c-like domain"/>
    <property type="match status" value="1"/>
</dbReference>
<sequence>MIKQTAVAISMLAALGGQVAAQEEMSYGEAEFVNSCAACHGERGMGDGPLASILTTPPADLTRLSEGNKGAFPYYRVFAVIDGRYLIPGHGGREMPVWGQQFIEEDAKTYGPNGGELITTERIHELTSYIETLQR</sequence>
<keyword evidence="5" id="KW-0732">Signal</keyword>
<keyword evidence="2 4" id="KW-0479">Metal-binding</keyword>
<evidence type="ECO:0000256" key="3">
    <source>
        <dbReference type="ARBA" id="ARBA00023004"/>
    </source>
</evidence>
<evidence type="ECO:0000256" key="2">
    <source>
        <dbReference type="ARBA" id="ARBA00022723"/>
    </source>
</evidence>
<evidence type="ECO:0000259" key="6">
    <source>
        <dbReference type="PROSITE" id="PS51007"/>
    </source>
</evidence>
<evidence type="ECO:0000256" key="4">
    <source>
        <dbReference type="PROSITE-ProRule" id="PRU00433"/>
    </source>
</evidence>
<evidence type="ECO:0000313" key="8">
    <source>
        <dbReference type="Proteomes" id="UP001556692"/>
    </source>
</evidence>
<evidence type="ECO:0000313" key="7">
    <source>
        <dbReference type="EMBL" id="MEX0406346.1"/>
    </source>
</evidence>
<name>A0ABV3SHY3_9HYPH</name>
<dbReference type="PROSITE" id="PS51007">
    <property type="entry name" value="CYTC"/>
    <property type="match status" value="1"/>
</dbReference>
<protein>
    <submittedName>
        <fullName evidence="7">C-type cytochrome</fullName>
    </submittedName>
</protein>
<feature type="chain" id="PRO_5045807920" evidence="5">
    <location>
        <begin position="22"/>
        <end position="135"/>
    </location>
</feature>
<dbReference type="Proteomes" id="UP001556692">
    <property type="component" value="Unassembled WGS sequence"/>
</dbReference>
<dbReference type="SUPFAM" id="SSF46626">
    <property type="entry name" value="Cytochrome c"/>
    <property type="match status" value="1"/>
</dbReference>
<feature type="signal peptide" evidence="5">
    <location>
        <begin position="1"/>
        <end position="21"/>
    </location>
</feature>
<organism evidence="7 8">
    <name type="scientific">Aquibium pacificus</name>
    <dbReference type="NCBI Taxonomy" id="3153579"/>
    <lineage>
        <taxon>Bacteria</taxon>
        <taxon>Pseudomonadati</taxon>
        <taxon>Pseudomonadota</taxon>
        <taxon>Alphaproteobacteria</taxon>
        <taxon>Hyphomicrobiales</taxon>
        <taxon>Phyllobacteriaceae</taxon>
        <taxon>Aquibium</taxon>
    </lineage>
</organism>
<dbReference type="EMBL" id="JBDPGJ010000002">
    <property type="protein sequence ID" value="MEX0406346.1"/>
    <property type="molecule type" value="Genomic_DNA"/>
</dbReference>
<keyword evidence="3 4" id="KW-0408">Iron</keyword>
<proteinExistence type="predicted"/>
<keyword evidence="1 4" id="KW-0349">Heme</keyword>
<evidence type="ECO:0000256" key="5">
    <source>
        <dbReference type="SAM" id="SignalP"/>
    </source>
</evidence>